<gene>
    <name evidence="5" type="ORF">N2K84_09570</name>
</gene>
<keyword evidence="2 3" id="KW-0067">ATP-binding</keyword>
<dbReference type="InterPro" id="IPR011335">
    <property type="entry name" value="Restrct_endonuc-II-like"/>
</dbReference>
<evidence type="ECO:0000256" key="3">
    <source>
        <dbReference type="PROSITE-ProRule" id="PRU00492"/>
    </source>
</evidence>
<reference evidence="5" key="1">
    <citation type="submission" date="2022-10" db="EMBL/GenBank/DDBJ databases">
        <title>Gaoshiqiia sediminis gen. nov., sp. nov., isolated from coastal sediment.</title>
        <authorList>
            <person name="Yu W.X."/>
            <person name="Mu D.S."/>
            <person name="Du J.Z."/>
            <person name="Liang Y.Q."/>
        </authorList>
    </citation>
    <scope>NUCLEOTIDE SEQUENCE</scope>
    <source>
        <strain evidence="5">A06</strain>
    </source>
</reference>
<dbReference type="SUPFAM" id="SSF52980">
    <property type="entry name" value="Restriction endonuclease-like"/>
    <property type="match status" value="1"/>
</dbReference>
<comment type="caution">
    <text evidence="5">The sequence shown here is derived from an EMBL/GenBank/DDBJ whole genome shotgun (WGS) entry which is preliminary data.</text>
</comment>
<dbReference type="Proteomes" id="UP001163821">
    <property type="component" value="Unassembled WGS sequence"/>
</dbReference>
<dbReference type="InterPro" id="IPR005144">
    <property type="entry name" value="ATP-cone_dom"/>
</dbReference>
<dbReference type="AlphaFoldDB" id="A0AA41Y3W1"/>
<evidence type="ECO:0000313" key="6">
    <source>
        <dbReference type="Proteomes" id="UP001163821"/>
    </source>
</evidence>
<evidence type="ECO:0000259" key="4">
    <source>
        <dbReference type="PROSITE" id="PS51161"/>
    </source>
</evidence>
<accession>A0AA41Y3W1</accession>
<evidence type="ECO:0000313" key="5">
    <source>
        <dbReference type="EMBL" id="MCW0482976.1"/>
    </source>
</evidence>
<keyword evidence="6" id="KW-1185">Reference proteome</keyword>
<dbReference type="Gene3D" id="3.40.1350.10">
    <property type="match status" value="1"/>
</dbReference>
<evidence type="ECO:0000256" key="2">
    <source>
        <dbReference type="ARBA" id="ARBA00022840"/>
    </source>
</evidence>
<dbReference type="InterPro" id="IPR011856">
    <property type="entry name" value="tRNA_endonuc-like_dom_sf"/>
</dbReference>
<dbReference type="PROSITE" id="PS51161">
    <property type="entry name" value="ATP_CONE"/>
    <property type="match status" value="1"/>
</dbReference>
<dbReference type="GO" id="GO:0003676">
    <property type="term" value="F:nucleic acid binding"/>
    <property type="evidence" value="ECO:0007669"/>
    <property type="project" value="InterPro"/>
</dbReference>
<evidence type="ECO:0000256" key="1">
    <source>
        <dbReference type="ARBA" id="ARBA00022741"/>
    </source>
</evidence>
<dbReference type="Pfam" id="PF03477">
    <property type="entry name" value="ATP-cone"/>
    <property type="match status" value="1"/>
</dbReference>
<dbReference type="GO" id="GO:0005524">
    <property type="term" value="F:ATP binding"/>
    <property type="evidence" value="ECO:0007669"/>
    <property type="project" value="UniProtKB-UniRule"/>
</dbReference>
<dbReference type="EMBL" id="JAPAAF010000010">
    <property type="protein sequence ID" value="MCW0482976.1"/>
    <property type="molecule type" value="Genomic_DNA"/>
</dbReference>
<proteinExistence type="predicted"/>
<feature type="domain" description="ATP-cone" evidence="4">
    <location>
        <begin position="7"/>
        <end position="92"/>
    </location>
</feature>
<sequence>MSQPTYITIRKASGDAEQFDVDKLKRSLQRAGAEPAVIDEIADEVVGSLYDGITTKKIYARAFSLLRRKNRVNAFRYKLKQALFELGPTGYPFEQFVGEIFKCRDYRVEVGQVLEGRCITHEMDVIATNGTEQVLVECKYSKDQGKQVSIQVPLYVHSRIGDIVQKRKDLPEYRGFSFTGGVATNTRFTDDSMAYSRCVGLKLLGWDFPGGNGLKDLMERYRVFPVTVLENLIKKQKTRLLELGVVTCRQLRDKPEVWGELGLSSRKTRQLTEELEQILGF</sequence>
<dbReference type="CDD" id="cd22308">
    <property type="entry name" value="Af1548-like"/>
    <property type="match status" value="1"/>
</dbReference>
<keyword evidence="1 3" id="KW-0547">Nucleotide-binding</keyword>
<protein>
    <submittedName>
        <fullName evidence="5">ATP cone domain-containing protein</fullName>
    </submittedName>
</protein>
<organism evidence="5 6">
    <name type="scientific">Gaoshiqia sediminis</name>
    <dbReference type="NCBI Taxonomy" id="2986998"/>
    <lineage>
        <taxon>Bacteria</taxon>
        <taxon>Pseudomonadati</taxon>
        <taxon>Bacteroidota</taxon>
        <taxon>Bacteroidia</taxon>
        <taxon>Marinilabiliales</taxon>
        <taxon>Prolixibacteraceae</taxon>
        <taxon>Gaoshiqia</taxon>
    </lineage>
</organism>
<name>A0AA41Y3W1_9BACT</name>
<dbReference type="RefSeq" id="WP_282591578.1">
    <property type="nucleotide sequence ID" value="NZ_JAPAAF010000010.1"/>
</dbReference>